<feature type="compositionally biased region" description="Low complexity" evidence="1">
    <location>
        <begin position="637"/>
        <end position="648"/>
    </location>
</feature>
<feature type="compositionally biased region" description="Polar residues" evidence="1">
    <location>
        <begin position="171"/>
        <end position="184"/>
    </location>
</feature>
<feature type="compositionally biased region" description="Polar residues" evidence="1">
    <location>
        <begin position="1107"/>
        <end position="1117"/>
    </location>
</feature>
<feature type="region of interest" description="Disordered" evidence="1">
    <location>
        <begin position="844"/>
        <end position="880"/>
    </location>
</feature>
<accession>A0A5C3F8R4</accession>
<feature type="compositionally biased region" description="Acidic residues" evidence="1">
    <location>
        <begin position="185"/>
        <end position="200"/>
    </location>
</feature>
<feature type="compositionally biased region" description="Basic residues" evidence="1">
    <location>
        <begin position="1"/>
        <end position="17"/>
    </location>
</feature>
<feature type="compositionally biased region" description="Acidic residues" evidence="1">
    <location>
        <begin position="844"/>
        <end position="861"/>
    </location>
</feature>
<evidence type="ECO:0000313" key="3">
    <source>
        <dbReference type="Proteomes" id="UP000323386"/>
    </source>
</evidence>
<dbReference type="OrthoDB" id="2551638at2759"/>
<organism evidence="2 3">
    <name type="scientific">Pseudozyma flocculosa</name>
    <dbReference type="NCBI Taxonomy" id="84751"/>
    <lineage>
        <taxon>Eukaryota</taxon>
        <taxon>Fungi</taxon>
        <taxon>Dikarya</taxon>
        <taxon>Basidiomycota</taxon>
        <taxon>Ustilaginomycotina</taxon>
        <taxon>Ustilaginomycetes</taxon>
        <taxon>Ustilaginales</taxon>
        <taxon>Ustilaginaceae</taxon>
        <taxon>Pseudozyma</taxon>
    </lineage>
</organism>
<feature type="region of interest" description="Disordered" evidence="1">
    <location>
        <begin position="1076"/>
        <end position="1199"/>
    </location>
</feature>
<dbReference type="EMBL" id="OOIP01000016">
    <property type="protein sequence ID" value="SPO39741.1"/>
    <property type="molecule type" value="Genomic_DNA"/>
</dbReference>
<name>A0A5C3F8R4_9BASI</name>
<keyword evidence="3" id="KW-1185">Reference proteome</keyword>
<feature type="region of interest" description="Disordered" evidence="1">
    <location>
        <begin position="332"/>
        <end position="491"/>
    </location>
</feature>
<feature type="compositionally biased region" description="Polar residues" evidence="1">
    <location>
        <begin position="140"/>
        <end position="154"/>
    </location>
</feature>
<feature type="compositionally biased region" description="Low complexity" evidence="1">
    <location>
        <begin position="450"/>
        <end position="464"/>
    </location>
</feature>
<feature type="compositionally biased region" description="Low complexity" evidence="1">
    <location>
        <begin position="355"/>
        <end position="368"/>
    </location>
</feature>
<evidence type="ECO:0000313" key="2">
    <source>
        <dbReference type="EMBL" id="SPO39741.1"/>
    </source>
</evidence>
<evidence type="ECO:0000256" key="1">
    <source>
        <dbReference type="SAM" id="MobiDB-lite"/>
    </source>
</evidence>
<sequence length="1303" mass="137741">MPPKSTRKRAQRSRAHRSQAQGSRSGAPSHTTRPGNARRGPSDADAAPAAEPLELDYGTSEANPITLDSDSDDDDKGLRDAERSASPVRDGSDSSDSSSHESIDELESDSASEVASPRSNNASEPNQIETAAVGSGLVRRSTTSPQAQQSNRQGQDVKPSAAGELGAGTRLSPSASATAKLSTSEPEEGEVSEGDAEPEPEPSTGWELSSPPRPARRTPSPRPGKSDPKAGPHSQRSQSGEPRASSRPAPNANEWSHYESHAASTPQSAMDPDARYYDWPTPASSRYAEPYPGPDGYEGSYDSAGYGRQDWHRHDRVYDGWHEPQHAYYPPHPPHPAYNDAAYGYPERPAPSDYPYPAEAAGPYPSSSRQHLSAHAEPYYPWAHRSHLPAPGYPELHRRPDPAPPPDSRLKRKATGMDGYGDSASSRNALPEPPAKLLKRKTSALRSGEAAATARPSTPSAPKAGPLDSTGREVPGMQRESRPKAPPRIWTDKERQEALELVAKLAACGMSPSKLVEEGVNAQIVRACCTELGIAFEGGDDASGAPRQVDQTTAADRAQELRQAALATLRRKVIASRAASVRKEVEQNPDGRMAAVNKLLQQAQQNAMLSSDSGDRSSPPYEPPEPEAESEQEAGNASVPAPSADVVVGRADEHDESGDDMALDTSSSEADPSEQIGAGPSKPRAYRDVDRPANGAIDELGFAPHAATPARRQQISYADTFSRRPDTPAGEVDLDAPLPTLAPPPPPPPSDYGQYGQGAMQQPYWGYGAPDAGAQPPSYGYAPGVPLWQPSGPRADMQPNGQRRRRPVAADFEGPALASYPFDSVARRTQFVRQPFRVRLVIDLSDDDGDEDHDDNGEDTGDASAGQVALPVNGSRPLSRASIRRQTAEAMHALYLTDRGLPVPGPSTPQPQLQPQAQPARPPLSTTASFSANAPPNREGSQSAASTPKVDVANGELLKKEQDIKLLLQRIRALERRKNTSDAGTPGPAESTPASASVSGPATPDDRAQTRTESPTRDRSPVPVASAQDHHAAAAASPVTLAVASPQPPADAPPKVLKLDPKLRLQREKLLASLKQKKAAVEASKGRDEIGTPNAAPAPPARHRETASPSTTHTSAVCSPVNGDARNAGALSHSPPAQLEPSTSSTIAAGSIPAPKEDNAATLADTPPITATGAAEVSSQDQPNRLLPPSAPAQTSDLEPVVATSPAAYTSTLLQNMTERFKTYISPFARFPSFRSLSGARPNEAAAEPVAAAQSDSSGLPTAKRWCTTEAGGATCDVEGCRMAHVRDYVNASAVEPHDSGSS</sequence>
<feature type="region of interest" description="Disordered" evidence="1">
    <location>
        <begin position="977"/>
        <end position="1057"/>
    </location>
</feature>
<feature type="compositionally biased region" description="Low complexity" evidence="1">
    <location>
        <begin position="1023"/>
        <end position="1045"/>
    </location>
</feature>
<feature type="compositionally biased region" description="Basic and acidic residues" evidence="1">
    <location>
        <begin position="1004"/>
        <end position="1020"/>
    </location>
</feature>
<feature type="region of interest" description="Disordered" evidence="1">
    <location>
        <begin position="604"/>
        <end position="808"/>
    </location>
</feature>
<feature type="compositionally biased region" description="Pro residues" evidence="1">
    <location>
        <begin position="740"/>
        <end position="750"/>
    </location>
</feature>
<dbReference type="Proteomes" id="UP000323386">
    <property type="component" value="Unassembled WGS sequence"/>
</dbReference>
<gene>
    <name evidence="2" type="ORF">PSFLO_05222</name>
</gene>
<feature type="compositionally biased region" description="Low complexity" evidence="1">
    <location>
        <begin position="910"/>
        <end position="919"/>
    </location>
</feature>
<proteinExistence type="predicted"/>
<reference evidence="2 3" key="1">
    <citation type="submission" date="2018-03" db="EMBL/GenBank/DDBJ databases">
        <authorList>
            <person name="Guldener U."/>
        </authorList>
    </citation>
    <scope>NUCLEOTIDE SEQUENCE [LARGE SCALE GENOMIC DNA]</scope>
    <source>
        <strain evidence="2 3">DAOM196992</strain>
    </source>
</reference>
<feature type="region of interest" description="Disordered" evidence="1">
    <location>
        <begin position="1"/>
        <end position="307"/>
    </location>
</feature>
<feature type="region of interest" description="Disordered" evidence="1">
    <location>
        <begin position="898"/>
        <end position="949"/>
    </location>
</feature>
<feature type="compositionally biased region" description="Polar residues" evidence="1">
    <location>
        <begin position="925"/>
        <end position="946"/>
    </location>
</feature>
<feature type="compositionally biased region" description="Polar residues" evidence="1">
    <location>
        <begin position="111"/>
        <end position="129"/>
    </location>
</feature>
<feature type="compositionally biased region" description="Low complexity" evidence="1">
    <location>
        <begin position="43"/>
        <end position="56"/>
    </location>
</feature>
<protein>
    <submittedName>
        <fullName evidence="2">Uncharacterized protein</fullName>
    </submittedName>
</protein>